<comment type="similarity">
    <text evidence="2">Belongs to the ERD2 family.</text>
</comment>
<dbReference type="InterPro" id="IPR023534">
    <property type="entry name" value="Rof/RNase_P-like"/>
</dbReference>
<sequence>MAQMIQCLAFVLLVLKSWSQGTVAGISAKCLMLEALAFACRLSSTTWLNGYLPVDASGDFVYQVVDICSLVLVLSLVYRALVSHRWSYEEEADSLPVLPMVAACFLLAALLHADMNSRPLFDTLWMAGLFLSVVSVLPQLWHIHQTGGVISACTGHYIAMLAFSRALSGIFMWHARFDITCAPLVEGVNHAIWAILGAHLLHLCLLGDFGYYYIKAVMQQGLDFKIELPCADMVCSRCCGLRLNELQDWWSTLSHYGGRRRFAFSFAMSKRPVADPEGPVLELLRSFKIGNFTGYYEGRIRGKFQRLDNARQPQPEKAAPPRAFGKAKRKEDWRFNSEDFEPLRLLWQQYIQDLQPEVASLASVDLHGSHVSVISAKSPGLARLAGTVIEETQRTLRIITPDSQVKILPKDSCVFEVEILDRRVRFLGPSRSGGSGSSGSGRSRAWRL</sequence>
<organism evidence="14 15">
    <name type="scientific">Effrenium voratum</name>
    <dbReference type="NCBI Taxonomy" id="2562239"/>
    <lineage>
        <taxon>Eukaryota</taxon>
        <taxon>Sar</taxon>
        <taxon>Alveolata</taxon>
        <taxon>Dinophyceae</taxon>
        <taxon>Suessiales</taxon>
        <taxon>Symbiodiniaceae</taxon>
        <taxon>Effrenium</taxon>
    </lineage>
</organism>
<proteinExistence type="inferred from homology"/>
<dbReference type="GO" id="GO:0006621">
    <property type="term" value="P:protein retention in ER lumen"/>
    <property type="evidence" value="ECO:0007669"/>
    <property type="project" value="InterPro"/>
</dbReference>
<dbReference type="GO" id="GO:0003723">
    <property type="term" value="F:RNA binding"/>
    <property type="evidence" value="ECO:0007669"/>
    <property type="project" value="InterPro"/>
</dbReference>
<dbReference type="GO" id="GO:0016192">
    <property type="term" value="P:vesicle-mediated transport"/>
    <property type="evidence" value="ECO:0007669"/>
    <property type="project" value="UniProtKB-KW"/>
</dbReference>
<dbReference type="InterPro" id="IPR000133">
    <property type="entry name" value="ER_ret_rcpt"/>
</dbReference>
<evidence type="ECO:0000256" key="13">
    <source>
        <dbReference type="SAM" id="SignalP"/>
    </source>
</evidence>
<keyword evidence="8 12" id="KW-1133">Transmembrane helix</keyword>
<evidence type="ECO:0000313" key="15">
    <source>
        <dbReference type="Proteomes" id="UP001178507"/>
    </source>
</evidence>
<evidence type="ECO:0000256" key="7">
    <source>
        <dbReference type="ARBA" id="ARBA00022927"/>
    </source>
</evidence>
<keyword evidence="5" id="KW-0256">Endoplasmic reticulum</keyword>
<keyword evidence="4 12" id="KW-0812">Transmembrane</keyword>
<dbReference type="GO" id="GO:0046923">
    <property type="term" value="F:ER retention sequence binding"/>
    <property type="evidence" value="ECO:0007669"/>
    <property type="project" value="InterPro"/>
</dbReference>
<keyword evidence="6" id="KW-0931">ER-Golgi transport</keyword>
<keyword evidence="9 12" id="KW-0472">Membrane</keyword>
<evidence type="ECO:0000256" key="3">
    <source>
        <dbReference type="ARBA" id="ARBA00022448"/>
    </source>
</evidence>
<evidence type="ECO:0000256" key="10">
    <source>
        <dbReference type="ARBA" id="ARBA00023170"/>
    </source>
</evidence>
<evidence type="ECO:0000256" key="6">
    <source>
        <dbReference type="ARBA" id="ARBA00022892"/>
    </source>
</evidence>
<dbReference type="EMBL" id="CAUJNA010003792">
    <property type="protein sequence ID" value="CAJ1409876.1"/>
    <property type="molecule type" value="Genomic_DNA"/>
</dbReference>
<comment type="subcellular location">
    <subcellularLocation>
        <location evidence="1">Endoplasmic reticulum membrane</location>
        <topology evidence="1">Multi-pass membrane protein</topology>
    </subcellularLocation>
</comment>
<dbReference type="InterPro" id="IPR036980">
    <property type="entry name" value="RNase_P/MRP_Rpp29_sf"/>
</dbReference>
<feature type="transmembrane region" description="Helical" evidence="12">
    <location>
        <begin position="148"/>
        <end position="171"/>
    </location>
</feature>
<reference evidence="14" key="1">
    <citation type="submission" date="2023-08" db="EMBL/GenBank/DDBJ databases">
        <authorList>
            <person name="Chen Y."/>
            <person name="Shah S."/>
            <person name="Dougan E. K."/>
            <person name="Thang M."/>
            <person name="Chan C."/>
        </authorList>
    </citation>
    <scope>NUCLEOTIDE SEQUENCE</scope>
</reference>
<keyword evidence="13" id="KW-0732">Signal</keyword>
<feature type="signal peptide" evidence="13">
    <location>
        <begin position="1"/>
        <end position="19"/>
    </location>
</feature>
<feature type="transmembrane region" description="Helical" evidence="12">
    <location>
        <begin position="60"/>
        <end position="82"/>
    </location>
</feature>
<feature type="transmembrane region" description="Helical" evidence="12">
    <location>
        <begin position="123"/>
        <end position="141"/>
    </location>
</feature>
<evidence type="ECO:0000256" key="4">
    <source>
        <dbReference type="ARBA" id="ARBA00022692"/>
    </source>
</evidence>
<dbReference type="Proteomes" id="UP001178507">
    <property type="component" value="Unassembled WGS sequence"/>
</dbReference>
<feature type="chain" id="PRO_5041425859" evidence="13">
    <location>
        <begin position="20"/>
        <end position="448"/>
    </location>
</feature>
<keyword evidence="7" id="KW-0653">Protein transport</keyword>
<evidence type="ECO:0000256" key="1">
    <source>
        <dbReference type="ARBA" id="ARBA00004477"/>
    </source>
</evidence>
<keyword evidence="15" id="KW-1185">Reference proteome</keyword>
<evidence type="ECO:0000313" key="14">
    <source>
        <dbReference type="EMBL" id="CAJ1409876.1"/>
    </source>
</evidence>
<protein>
    <submittedName>
        <fullName evidence="14">Uncharacterized protein</fullName>
    </submittedName>
</protein>
<feature type="region of interest" description="Disordered" evidence="11">
    <location>
        <begin position="308"/>
        <end position="330"/>
    </location>
</feature>
<accession>A0AA36JRK2</accession>
<dbReference type="GO" id="GO:0001682">
    <property type="term" value="P:tRNA 5'-leader removal"/>
    <property type="evidence" value="ECO:0007669"/>
    <property type="project" value="InterPro"/>
</dbReference>
<dbReference type="SMART" id="SM00538">
    <property type="entry name" value="POP4"/>
    <property type="match status" value="1"/>
</dbReference>
<evidence type="ECO:0000256" key="5">
    <source>
        <dbReference type="ARBA" id="ARBA00022824"/>
    </source>
</evidence>
<evidence type="ECO:0000256" key="11">
    <source>
        <dbReference type="SAM" id="MobiDB-lite"/>
    </source>
</evidence>
<feature type="transmembrane region" description="Helical" evidence="12">
    <location>
        <begin position="191"/>
        <end position="214"/>
    </location>
</feature>
<keyword evidence="10" id="KW-0675">Receptor</keyword>
<feature type="transmembrane region" description="Helical" evidence="12">
    <location>
        <begin position="94"/>
        <end position="111"/>
    </location>
</feature>
<dbReference type="Gene3D" id="2.30.30.210">
    <property type="entry name" value="Ribonuclease P/MRP, subunit p29"/>
    <property type="match status" value="1"/>
</dbReference>
<dbReference type="GO" id="GO:0015031">
    <property type="term" value="P:protein transport"/>
    <property type="evidence" value="ECO:0007669"/>
    <property type="project" value="UniProtKB-KW"/>
</dbReference>
<dbReference type="AlphaFoldDB" id="A0AA36JRK2"/>
<evidence type="ECO:0000256" key="9">
    <source>
        <dbReference type="ARBA" id="ARBA00023136"/>
    </source>
</evidence>
<dbReference type="SUPFAM" id="SSF101744">
    <property type="entry name" value="Rof/RNase P subunit-like"/>
    <property type="match status" value="1"/>
</dbReference>
<dbReference type="Pfam" id="PF00810">
    <property type="entry name" value="ER_lumen_recept"/>
    <property type="match status" value="1"/>
</dbReference>
<gene>
    <name evidence="14" type="ORF">EVOR1521_LOCUS30856</name>
</gene>
<dbReference type="InterPro" id="IPR002730">
    <property type="entry name" value="Rpp29/RNP1"/>
</dbReference>
<dbReference type="Pfam" id="PF01868">
    <property type="entry name" value="RNase_P-MRP_p29"/>
    <property type="match status" value="1"/>
</dbReference>
<evidence type="ECO:0000256" key="8">
    <source>
        <dbReference type="ARBA" id="ARBA00022989"/>
    </source>
</evidence>
<dbReference type="GO" id="GO:0030677">
    <property type="term" value="C:ribonuclease P complex"/>
    <property type="evidence" value="ECO:0007669"/>
    <property type="project" value="InterPro"/>
</dbReference>
<dbReference type="PANTHER" id="PTHR10585">
    <property type="entry name" value="ER LUMEN PROTEIN RETAINING RECEPTOR"/>
    <property type="match status" value="1"/>
</dbReference>
<keyword evidence="3" id="KW-0813">Transport</keyword>
<comment type="caution">
    <text evidence="14">The sequence shown here is derived from an EMBL/GenBank/DDBJ whole genome shotgun (WGS) entry which is preliminary data.</text>
</comment>
<evidence type="ECO:0000256" key="12">
    <source>
        <dbReference type="SAM" id="Phobius"/>
    </source>
</evidence>
<evidence type="ECO:0000256" key="2">
    <source>
        <dbReference type="ARBA" id="ARBA00010120"/>
    </source>
</evidence>
<dbReference type="GO" id="GO:0005789">
    <property type="term" value="C:endoplasmic reticulum membrane"/>
    <property type="evidence" value="ECO:0007669"/>
    <property type="project" value="UniProtKB-SubCell"/>
</dbReference>
<name>A0AA36JRK2_9DINO</name>